<keyword evidence="2" id="KW-1185">Reference proteome</keyword>
<organism evidence="1 2">
    <name type="scientific">Staurois parvus</name>
    <dbReference type="NCBI Taxonomy" id="386267"/>
    <lineage>
        <taxon>Eukaryota</taxon>
        <taxon>Metazoa</taxon>
        <taxon>Chordata</taxon>
        <taxon>Craniata</taxon>
        <taxon>Vertebrata</taxon>
        <taxon>Euteleostomi</taxon>
        <taxon>Amphibia</taxon>
        <taxon>Batrachia</taxon>
        <taxon>Anura</taxon>
        <taxon>Neobatrachia</taxon>
        <taxon>Ranoidea</taxon>
        <taxon>Ranidae</taxon>
        <taxon>Staurois</taxon>
    </lineage>
</organism>
<dbReference type="EMBL" id="CATNWA010018900">
    <property type="protein sequence ID" value="CAI9610131.1"/>
    <property type="molecule type" value="Genomic_DNA"/>
</dbReference>
<protein>
    <submittedName>
        <fullName evidence="1">Uncharacterized protein</fullName>
    </submittedName>
</protein>
<accession>A0ABN9GN80</accession>
<proteinExistence type="predicted"/>
<gene>
    <name evidence="1" type="ORF">SPARVUS_LOCUS14375826</name>
</gene>
<evidence type="ECO:0000313" key="1">
    <source>
        <dbReference type="EMBL" id="CAI9610131.1"/>
    </source>
</evidence>
<evidence type="ECO:0000313" key="2">
    <source>
        <dbReference type="Proteomes" id="UP001162483"/>
    </source>
</evidence>
<sequence>MALGRKGLSLLFRERVNCVRGVCFTSGRGCVLQGTPLCVLCYVEPHKAVCRS</sequence>
<comment type="caution">
    <text evidence="1">The sequence shown here is derived from an EMBL/GenBank/DDBJ whole genome shotgun (WGS) entry which is preliminary data.</text>
</comment>
<name>A0ABN9GN80_9NEOB</name>
<reference evidence="1" key="1">
    <citation type="submission" date="2023-05" db="EMBL/GenBank/DDBJ databases">
        <authorList>
            <person name="Stuckert A."/>
        </authorList>
    </citation>
    <scope>NUCLEOTIDE SEQUENCE</scope>
</reference>
<dbReference type="Proteomes" id="UP001162483">
    <property type="component" value="Unassembled WGS sequence"/>
</dbReference>